<gene>
    <name evidence="1" type="ORF">M9H77_10539</name>
</gene>
<accession>A0ACC0BBZ7</accession>
<organism evidence="1 2">
    <name type="scientific">Catharanthus roseus</name>
    <name type="common">Madagascar periwinkle</name>
    <name type="synonym">Vinca rosea</name>
    <dbReference type="NCBI Taxonomy" id="4058"/>
    <lineage>
        <taxon>Eukaryota</taxon>
        <taxon>Viridiplantae</taxon>
        <taxon>Streptophyta</taxon>
        <taxon>Embryophyta</taxon>
        <taxon>Tracheophyta</taxon>
        <taxon>Spermatophyta</taxon>
        <taxon>Magnoliopsida</taxon>
        <taxon>eudicotyledons</taxon>
        <taxon>Gunneridae</taxon>
        <taxon>Pentapetalae</taxon>
        <taxon>asterids</taxon>
        <taxon>lamiids</taxon>
        <taxon>Gentianales</taxon>
        <taxon>Apocynaceae</taxon>
        <taxon>Rauvolfioideae</taxon>
        <taxon>Vinceae</taxon>
        <taxon>Catharanthinae</taxon>
        <taxon>Catharanthus</taxon>
    </lineage>
</organism>
<evidence type="ECO:0000313" key="2">
    <source>
        <dbReference type="Proteomes" id="UP001060085"/>
    </source>
</evidence>
<dbReference type="EMBL" id="CM044703">
    <property type="protein sequence ID" value="KAI5670175.1"/>
    <property type="molecule type" value="Genomic_DNA"/>
</dbReference>
<keyword evidence="2" id="KW-1185">Reference proteome</keyword>
<protein>
    <submittedName>
        <fullName evidence="1">Uncharacterized protein</fullName>
    </submittedName>
</protein>
<reference evidence="2" key="1">
    <citation type="journal article" date="2023" name="Nat. Plants">
        <title>Single-cell RNA sequencing provides a high-resolution roadmap for understanding the multicellular compartmentation of specialized metabolism.</title>
        <authorList>
            <person name="Sun S."/>
            <person name="Shen X."/>
            <person name="Li Y."/>
            <person name="Li Y."/>
            <person name="Wang S."/>
            <person name="Li R."/>
            <person name="Zhang H."/>
            <person name="Shen G."/>
            <person name="Guo B."/>
            <person name="Wei J."/>
            <person name="Xu J."/>
            <person name="St-Pierre B."/>
            <person name="Chen S."/>
            <person name="Sun C."/>
        </authorList>
    </citation>
    <scope>NUCLEOTIDE SEQUENCE [LARGE SCALE GENOMIC DNA]</scope>
</reference>
<sequence length="487" mass="55818">MVWYRRAKFAFDTFRSLTSKSTPKNSIRDCCYRTQQEQQHFSSAPIFCRSKDSRFVFSSPILRNSGFQLGFRQNNCSPFFCGARRYYYVDQRQVYHFRRRGFKRWFENPRTVLIVVIISSGVIITVYFGNSETVPYTKRNHFVLLSHSLEKQLGEAQFEQMKAGFKGKILPAIHPESVRVRLIAKDIIEALQRGLRKEQVWTDLGYASEIPKSNETTGQETLSALSDAPASEAKWHKEDEILDDKWVQQSRQKGQEKGKEPATRHLEGFNWEVLVVNEPVVNAFCLPGGKIVVFTGLLEHFRTDAEIATVLGHEIAHAVARHAAEGITKNLWFAILQLVLYQFIFPDIANTMSALFLRLPFSRRMEMEADYIGLLLMASAGYDPRVAPRVYEKLGKVAGGDSALRDYLSTHPSGKKRSQLLSQAKVMEEALLIYREVQAGKGIEGTMWDQLLLRTIKILWPSHGHLMFMFEFLYPSVSILSRIVDNT</sequence>
<comment type="caution">
    <text evidence="1">The sequence shown here is derived from an EMBL/GenBank/DDBJ whole genome shotgun (WGS) entry which is preliminary data.</text>
</comment>
<dbReference type="Proteomes" id="UP001060085">
    <property type="component" value="Linkage Group LG03"/>
</dbReference>
<name>A0ACC0BBZ7_CATRO</name>
<evidence type="ECO:0000313" key="1">
    <source>
        <dbReference type="EMBL" id="KAI5670175.1"/>
    </source>
</evidence>
<proteinExistence type="predicted"/>